<protein>
    <recommendedName>
        <fullName evidence="3">beta-galactosidase</fullName>
        <ecNumber evidence="3">3.2.1.23</ecNumber>
    </recommendedName>
    <alternativeName>
        <fullName evidence="6">Lactase</fullName>
    </alternativeName>
</protein>
<dbReference type="SUPFAM" id="SSF51445">
    <property type="entry name" value="(Trans)glycosidases"/>
    <property type="match status" value="1"/>
</dbReference>
<dbReference type="PRINTS" id="PR00132">
    <property type="entry name" value="GLHYDRLASE2"/>
</dbReference>
<dbReference type="InterPro" id="IPR011013">
    <property type="entry name" value="Gal_mutarotase_sf_dom"/>
</dbReference>
<dbReference type="InterPro" id="IPR006102">
    <property type="entry name" value="Ig-like_GH2"/>
</dbReference>
<dbReference type="InterPro" id="IPR023232">
    <property type="entry name" value="Glyco_hydro_2_AS"/>
</dbReference>
<keyword evidence="4 9" id="KW-0378">Hydrolase</keyword>
<dbReference type="GO" id="GO:0004565">
    <property type="term" value="F:beta-galactosidase activity"/>
    <property type="evidence" value="ECO:0007669"/>
    <property type="project" value="UniProtKB-EC"/>
</dbReference>
<evidence type="ECO:0000313" key="9">
    <source>
        <dbReference type="EMBL" id="MFC7141322.1"/>
    </source>
</evidence>
<feature type="compositionally biased region" description="Basic and acidic residues" evidence="7">
    <location>
        <begin position="471"/>
        <end position="486"/>
    </location>
</feature>
<evidence type="ECO:0000259" key="8">
    <source>
        <dbReference type="SMART" id="SM01038"/>
    </source>
</evidence>
<dbReference type="Gene3D" id="2.60.40.10">
    <property type="entry name" value="Immunoglobulins"/>
    <property type="match status" value="2"/>
</dbReference>
<gene>
    <name evidence="9" type="ORF">ACFQMA_15970</name>
</gene>
<dbReference type="FunFam" id="3.20.20.80:FF:000018">
    <property type="entry name" value="Beta-galactosidase"/>
    <property type="match status" value="1"/>
</dbReference>
<dbReference type="InterPro" id="IPR023230">
    <property type="entry name" value="Glyco_hydro_2_CS"/>
</dbReference>
<dbReference type="InterPro" id="IPR014718">
    <property type="entry name" value="GH-type_carb-bd"/>
</dbReference>
<feature type="region of interest" description="Disordered" evidence="7">
    <location>
        <begin position="471"/>
        <end position="491"/>
    </location>
</feature>
<evidence type="ECO:0000256" key="3">
    <source>
        <dbReference type="ARBA" id="ARBA00012756"/>
    </source>
</evidence>
<dbReference type="Pfam" id="PF16353">
    <property type="entry name" value="LacZ_4"/>
    <property type="match status" value="1"/>
</dbReference>
<dbReference type="GeneID" id="78821634"/>
<dbReference type="InterPro" id="IPR004199">
    <property type="entry name" value="B-gal_small/dom_5"/>
</dbReference>
<dbReference type="Pfam" id="PF02929">
    <property type="entry name" value="Bgal_small_N"/>
    <property type="match status" value="1"/>
</dbReference>
<dbReference type="Proteomes" id="UP001596432">
    <property type="component" value="Unassembled WGS sequence"/>
</dbReference>
<dbReference type="SUPFAM" id="SSF49785">
    <property type="entry name" value="Galactose-binding domain-like"/>
    <property type="match status" value="1"/>
</dbReference>
<dbReference type="InterPro" id="IPR050347">
    <property type="entry name" value="Bact_Beta-galactosidase"/>
</dbReference>
<dbReference type="SUPFAM" id="SSF49303">
    <property type="entry name" value="beta-Galactosidase/glucuronidase domain"/>
    <property type="match status" value="2"/>
</dbReference>
<proteinExistence type="inferred from homology"/>
<evidence type="ECO:0000313" key="10">
    <source>
        <dbReference type="Proteomes" id="UP001596432"/>
    </source>
</evidence>
<evidence type="ECO:0000256" key="7">
    <source>
        <dbReference type="SAM" id="MobiDB-lite"/>
    </source>
</evidence>
<reference evidence="9 10" key="1">
    <citation type="journal article" date="2019" name="Int. J. Syst. Evol. Microbiol.">
        <title>The Global Catalogue of Microorganisms (GCM) 10K type strain sequencing project: providing services to taxonomists for standard genome sequencing and annotation.</title>
        <authorList>
            <consortium name="The Broad Institute Genomics Platform"/>
            <consortium name="The Broad Institute Genome Sequencing Center for Infectious Disease"/>
            <person name="Wu L."/>
            <person name="Ma J."/>
        </authorList>
    </citation>
    <scope>NUCLEOTIDE SEQUENCE [LARGE SCALE GENOMIC DNA]</scope>
    <source>
        <strain evidence="9 10">XZYJT29</strain>
    </source>
</reference>
<dbReference type="Gene3D" id="2.60.120.260">
    <property type="entry name" value="Galactose-binding domain-like"/>
    <property type="match status" value="1"/>
</dbReference>
<dbReference type="PROSITE" id="PS00719">
    <property type="entry name" value="GLYCOSYL_HYDROL_F2_1"/>
    <property type="match status" value="1"/>
</dbReference>
<evidence type="ECO:0000256" key="4">
    <source>
        <dbReference type="ARBA" id="ARBA00022801"/>
    </source>
</evidence>
<dbReference type="RefSeq" id="WP_274322408.1">
    <property type="nucleotide sequence ID" value="NZ_CP118158.1"/>
</dbReference>
<dbReference type="InterPro" id="IPR008979">
    <property type="entry name" value="Galactose-bd-like_sf"/>
</dbReference>
<comment type="similarity">
    <text evidence="2">Belongs to the glycosyl hydrolase 2 family.</text>
</comment>
<evidence type="ECO:0000256" key="2">
    <source>
        <dbReference type="ARBA" id="ARBA00007401"/>
    </source>
</evidence>
<dbReference type="SUPFAM" id="SSF74650">
    <property type="entry name" value="Galactose mutarotase-like"/>
    <property type="match status" value="1"/>
</dbReference>
<dbReference type="Pfam" id="PF02837">
    <property type="entry name" value="Glyco_hydro_2_N"/>
    <property type="match status" value="1"/>
</dbReference>
<dbReference type="PANTHER" id="PTHR46323:SF2">
    <property type="entry name" value="BETA-GALACTOSIDASE"/>
    <property type="match status" value="1"/>
</dbReference>
<dbReference type="Pfam" id="PF00703">
    <property type="entry name" value="Glyco_hydro_2"/>
    <property type="match status" value="1"/>
</dbReference>
<dbReference type="PANTHER" id="PTHR46323">
    <property type="entry name" value="BETA-GALACTOSIDASE"/>
    <property type="match status" value="1"/>
</dbReference>
<dbReference type="InterPro" id="IPR006103">
    <property type="entry name" value="Glyco_hydro_2_cat"/>
</dbReference>
<keyword evidence="10" id="KW-1185">Reference proteome</keyword>
<accession>A0ABD5Y234</accession>
<dbReference type="InterPro" id="IPR006104">
    <property type="entry name" value="Glyco_hydro_2_N"/>
</dbReference>
<keyword evidence="5" id="KW-0326">Glycosidase</keyword>
<dbReference type="InterPro" id="IPR036156">
    <property type="entry name" value="Beta-gal/glucu_dom_sf"/>
</dbReference>
<dbReference type="Pfam" id="PF02836">
    <property type="entry name" value="Glyco_hydro_2_C"/>
    <property type="match status" value="1"/>
</dbReference>
<comment type="catalytic activity">
    <reaction evidence="1">
        <text>Hydrolysis of terminal non-reducing beta-D-galactose residues in beta-D-galactosides.</text>
        <dbReference type="EC" id="3.2.1.23"/>
    </reaction>
</comment>
<evidence type="ECO:0000256" key="1">
    <source>
        <dbReference type="ARBA" id="ARBA00001412"/>
    </source>
</evidence>
<comment type="caution">
    <text evidence="9">The sequence shown here is derived from an EMBL/GenBank/DDBJ whole genome shotgun (WGS) entry which is preliminary data.</text>
</comment>
<dbReference type="InterPro" id="IPR013783">
    <property type="entry name" value="Ig-like_fold"/>
</dbReference>
<organism evidence="9 10">
    <name type="scientific">Halosimplex aquaticum</name>
    <dbReference type="NCBI Taxonomy" id="3026162"/>
    <lineage>
        <taxon>Archaea</taxon>
        <taxon>Methanobacteriati</taxon>
        <taxon>Methanobacteriota</taxon>
        <taxon>Stenosarchaea group</taxon>
        <taxon>Halobacteria</taxon>
        <taxon>Halobacteriales</taxon>
        <taxon>Haloarculaceae</taxon>
        <taxon>Halosimplex</taxon>
    </lineage>
</organism>
<dbReference type="AlphaFoldDB" id="A0ABD5Y234"/>
<dbReference type="EC" id="3.2.1.23" evidence="3"/>
<dbReference type="InterPro" id="IPR006101">
    <property type="entry name" value="Glyco_hydro_2"/>
</dbReference>
<dbReference type="SMART" id="SM01038">
    <property type="entry name" value="Bgal_small_N"/>
    <property type="match status" value="1"/>
</dbReference>
<dbReference type="Gene3D" id="3.20.20.80">
    <property type="entry name" value="Glycosidases"/>
    <property type="match status" value="1"/>
</dbReference>
<name>A0ABD5Y234_9EURY</name>
<dbReference type="PROSITE" id="PS00608">
    <property type="entry name" value="GLYCOSYL_HYDROL_F2_2"/>
    <property type="match status" value="1"/>
</dbReference>
<dbReference type="InterPro" id="IPR032312">
    <property type="entry name" value="LacZ_4"/>
</dbReference>
<dbReference type="EMBL" id="JBHTAS010000001">
    <property type="protein sequence ID" value="MFC7141322.1"/>
    <property type="molecule type" value="Genomic_DNA"/>
</dbReference>
<dbReference type="Gene3D" id="2.70.98.10">
    <property type="match status" value="1"/>
</dbReference>
<feature type="domain" description="Beta galactosidase small chain/" evidence="8">
    <location>
        <begin position="738"/>
        <end position="1040"/>
    </location>
</feature>
<evidence type="ECO:0000256" key="5">
    <source>
        <dbReference type="ARBA" id="ARBA00023295"/>
    </source>
</evidence>
<evidence type="ECO:0000256" key="6">
    <source>
        <dbReference type="ARBA" id="ARBA00032230"/>
    </source>
</evidence>
<sequence>MEDWIDPETVGRNRLTPHTDVLPYADAGSARDRARAASPWITLLNGEWQFDLAPTPSDAPEGFADPSFDAADWDDIEVPLNWQAAGYGRPHYTNVDYPFPVDPPHVPTDNPTGSYRRTFHVDDEWDGRRVRLHFEGVDSAFHLWVNGERVGYSEGARLPAEFDVTDHVEPGENTIAVRVYKWTNGSYIEDQDMWWLSGIFREVYAYAVPEAHIADVDVRTDLDDDYEDAHLRTEVEIANDGSTDATRTVAATLRDEDGAVVTELGGTAEIPAGDAATVTLETAVDNPDKWTAETPTCYTLELALSDGEGRDAAGADPTEVVTETVGFREVAIEDGQFLVNGEAVTIRGVNRHDFHTDRGRHVPIDSMREDVELMKRHNVNAVRTAHYPNDSRFYDLCDEYGLYVVDETDIECHGMENAPETPHISDAPEWRDAYVDRMVRMVERDKNHPSVVVWSLGNESGFGENHVAMADETRERDPTRPIHYEPDTEQEVSDIVGPMYPPWEQLEEWAAEDDYDHPVIMCEYAHAMGNGPGSLSEYWDMIYEHDRLQGGYVWDWLDQGLRQRTDDGGEWFAYGGDFGDEPNDANFNINGLVFPDREPSPGLTEYKKVIEPVTLAAGDLDDGEVVVENRYDFRSLDHLAASWRVEADGEVVESGALDLPEVASGERESVAVPLADAERGDAEYLLTIEISLAGATAWADAGHTVSTGQFELPDSGEPATPRVDAGPLTAERTDDGIVVGGPEFELAFDDTHGVVDSLTYRGRELVADGPRVDLWRAPTDNDRGLPLDGQLLSRLTALSEQEATLEPGEFWTIGFAQLWREHGLDSLQFRTDEVTHERGEDAVEITVSGRLAPPIYDHGFATEQTYTVSADGSVTIDTRLEPEGDMSVLPSLPRVGLDLTLPGDFETVTWYGRGPGESYADSKQSSLVGRYERDVTDLHTPYVRPQANGNRTDVRWAAFTDESGVGLRVTGDSLLDVTAHRYTTADLEAADHVHELPERDEISVSLDHTHCGLGTGSCGPATLERYRVAPDAFEFSVELRPFVEG</sequence>
<dbReference type="InterPro" id="IPR017853">
    <property type="entry name" value="GH"/>
</dbReference>